<accession>A0A6V7Q1Y5</accession>
<proteinExistence type="predicted"/>
<dbReference type="AlphaFoldDB" id="A0A6V7Q1Y5"/>
<dbReference type="EMBL" id="LR862131">
    <property type="protein sequence ID" value="CAD1837199.1"/>
    <property type="molecule type" value="Genomic_DNA"/>
</dbReference>
<evidence type="ECO:0000313" key="1">
    <source>
        <dbReference type="EMBL" id="CAD1837199.1"/>
    </source>
</evidence>
<protein>
    <submittedName>
        <fullName evidence="1">Uncharacterized protein</fullName>
    </submittedName>
</protein>
<name>A0A6V7Q1Y5_ANACO</name>
<reference evidence="1" key="1">
    <citation type="submission" date="2020-07" db="EMBL/GenBank/DDBJ databases">
        <authorList>
            <person name="Lin J."/>
        </authorList>
    </citation>
    <scope>NUCLEOTIDE SEQUENCE</scope>
</reference>
<organism evidence="1">
    <name type="scientific">Ananas comosus var. bracteatus</name>
    <name type="common">red pineapple</name>
    <dbReference type="NCBI Taxonomy" id="296719"/>
    <lineage>
        <taxon>Eukaryota</taxon>
        <taxon>Viridiplantae</taxon>
        <taxon>Streptophyta</taxon>
        <taxon>Embryophyta</taxon>
        <taxon>Tracheophyta</taxon>
        <taxon>Spermatophyta</taxon>
        <taxon>Magnoliopsida</taxon>
        <taxon>Liliopsida</taxon>
        <taxon>Poales</taxon>
        <taxon>Bromeliaceae</taxon>
        <taxon>Bromelioideae</taxon>
        <taxon>Ananas</taxon>
    </lineage>
</organism>
<sequence>MRRPGEGVIPPFSTSRRIGISYREPAVPAAASSETDRGKGIARGALELGLGACGRTSTLALLQAWFGALVRSLPTSRHSGDSHRDTCSLVRDWAPKWDAVEEVHSLSGDVDYHGAIRHGAGRTTYGRLICFRYMAGLDTCRAGFHWVPRRDTLSS</sequence>
<gene>
    <name evidence="1" type="ORF">CB5_LOCUS20410</name>
</gene>